<proteinExistence type="predicted"/>
<protein>
    <recommendedName>
        <fullName evidence="4">DUF3311 domain-containing protein</fullName>
    </recommendedName>
</protein>
<accession>A0A5C6DZ94</accession>
<comment type="caution">
    <text evidence="2">The sequence shown here is derived from an EMBL/GenBank/DDBJ whole genome shotgun (WGS) entry which is preliminary data.</text>
</comment>
<gene>
    <name evidence="2" type="ORF">Poly41_15960</name>
</gene>
<evidence type="ECO:0000313" key="2">
    <source>
        <dbReference type="EMBL" id="TWU40761.1"/>
    </source>
</evidence>
<dbReference type="EMBL" id="SJPV01000002">
    <property type="protein sequence ID" value="TWU40761.1"/>
    <property type="molecule type" value="Genomic_DNA"/>
</dbReference>
<dbReference type="OrthoDB" id="283209at2"/>
<evidence type="ECO:0000313" key="3">
    <source>
        <dbReference type="Proteomes" id="UP000319143"/>
    </source>
</evidence>
<keyword evidence="1" id="KW-0472">Membrane</keyword>
<dbReference type="Pfam" id="PF11755">
    <property type="entry name" value="DUF3311"/>
    <property type="match status" value="1"/>
</dbReference>
<organism evidence="2 3">
    <name type="scientific">Novipirellula artificiosorum</name>
    <dbReference type="NCBI Taxonomy" id="2528016"/>
    <lineage>
        <taxon>Bacteria</taxon>
        <taxon>Pseudomonadati</taxon>
        <taxon>Planctomycetota</taxon>
        <taxon>Planctomycetia</taxon>
        <taxon>Pirellulales</taxon>
        <taxon>Pirellulaceae</taxon>
        <taxon>Novipirellula</taxon>
    </lineage>
</organism>
<dbReference type="Proteomes" id="UP000319143">
    <property type="component" value="Unassembled WGS sequence"/>
</dbReference>
<dbReference type="AlphaFoldDB" id="A0A5C6DZ94"/>
<evidence type="ECO:0008006" key="4">
    <source>
        <dbReference type="Google" id="ProtNLM"/>
    </source>
</evidence>
<keyword evidence="3" id="KW-1185">Reference proteome</keyword>
<sequence length="83" mass="9202">MKYLVFGLILLLVVLHQDVWNWDNDRLVLGFVPYTLAYHGCISIAASVVWFLAARFAWPDHLEDESPAADRSTASSESHGGAA</sequence>
<evidence type="ECO:0000256" key="1">
    <source>
        <dbReference type="SAM" id="Phobius"/>
    </source>
</evidence>
<dbReference type="RefSeq" id="WP_146525315.1">
    <property type="nucleotide sequence ID" value="NZ_SJPV01000002.1"/>
</dbReference>
<dbReference type="InterPro" id="IPR021741">
    <property type="entry name" value="DUF3311"/>
</dbReference>
<reference evidence="2 3" key="1">
    <citation type="submission" date="2019-02" db="EMBL/GenBank/DDBJ databases">
        <title>Deep-cultivation of Planctomycetes and their phenomic and genomic characterization uncovers novel biology.</title>
        <authorList>
            <person name="Wiegand S."/>
            <person name="Jogler M."/>
            <person name="Boedeker C."/>
            <person name="Pinto D."/>
            <person name="Vollmers J."/>
            <person name="Rivas-Marin E."/>
            <person name="Kohn T."/>
            <person name="Peeters S.H."/>
            <person name="Heuer A."/>
            <person name="Rast P."/>
            <person name="Oberbeckmann S."/>
            <person name="Bunk B."/>
            <person name="Jeske O."/>
            <person name="Meyerdierks A."/>
            <person name="Storesund J.E."/>
            <person name="Kallscheuer N."/>
            <person name="Luecker S."/>
            <person name="Lage O.M."/>
            <person name="Pohl T."/>
            <person name="Merkel B.J."/>
            <person name="Hornburger P."/>
            <person name="Mueller R.-W."/>
            <person name="Bruemmer F."/>
            <person name="Labrenz M."/>
            <person name="Spormann A.M."/>
            <person name="Op Den Camp H."/>
            <person name="Overmann J."/>
            <person name="Amann R."/>
            <person name="Jetten M.S.M."/>
            <person name="Mascher T."/>
            <person name="Medema M.H."/>
            <person name="Devos D.P."/>
            <person name="Kaster A.-K."/>
            <person name="Ovreas L."/>
            <person name="Rohde M."/>
            <person name="Galperin M.Y."/>
            <person name="Jogler C."/>
        </authorList>
    </citation>
    <scope>NUCLEOTIDE SEQUENCE [LARGE SCALE GENOMIC DNA]</scope>
    <source>
        <strain evidence="2 3">Poly41</strain>
    </source>
</reference>
<keyword evidence="1" id="KW-0812">Transmembrane</keyword>
<keyword evidence="1" id="KW-1133">Transmembrane helix</keyword>
<name>A0A5C6DZ94_9BACT</name>
<feature type="transmembrane region" description="Helical" evidence="1">
    <location>
        <begin position="31"/>
        <end position="53"/>
    </location>
</feature>